<sequence length="75" mass="8333">MPKAFKQDVVLTLALAYVNVSRDSMAVTLPDFIKGCEVLERALKLLQEEGANSLALDLQSQIDETLEEISPHYVL</sequence>
<accession>A0ACC0LQ13</accession>
<gene>
    <name evidence="1" type="ORF">RHMOL_Rhmol11G0061900</name>
</gene>
<dbReference type="EMBL" id="CM046398">
    <property type="protein sequence ID" value="KAI8530477.1"/>
    <property type="molecule type" value="Genomic_DNA"/>
</dbReference>
<proteinExistence type="predicted"/>
<protein>
    <submittedName>
        <fullName evidence="1">Uncharacterized protein</fullName>
    </submittedName>
</protein>
<comment type="caution">
    <text evidence="1">The sequence shown here is derived from an EMBL/GenBank/DDBJ whole genome shotgun (WGS) entry which is preliminary data.</text>
</comment>
<name>A0ACC0LQ13_RHOML</name>
<keyword evidence="2" id="KW-1185">Reference proteome</keyword>
<dbReference type="Proteomes" id="UP001062846">
    <property type="component" value="Chromosome 11"/>
</dbReference>
<organism evidence="1 2">
    <name type="scientific">Rhododendron molle</name>
    <name type="common">Chinese azalea</name>
    <name type="synonym">Azalea mollis</name>
    <dbReference type="NCBI Taxonomy" id="49168"/>
    <lineage>
        <taxon>Eukaryota</taxon>
        <taxon>Viridiplantae</taxon>
        <taxon>Streptophyta</taxon>
        <taxon>Embryophyta</taxon>
        <taxon>Tracheophyta</taxon>
        <taxon>Spermatophyta</taxon>
        <taxon>Magnoliopsida</taxon>
        <taxon>eudicotyledons</taxon>
        <taxon>Gunneridae</taxon>
        <taxon>Pentapetalae</taxon>
        <taxon>asterids</taxon>
        <taxon>Ericales</taxon>
        <taxon>Ericaceae</taxon>
        <taxon>Ericoideae</taxon>
        <taxon>Rhodoreae</taxon>
        <taxon>Rhododendron</taxon>
    </lineage>
</organism>
<evidence type="ECO:0000313" key="2">
    <source>
        <dbReference type="Proteomes" id="UP001062846"/>
    </source>
</evidence>
<evidence type="ECO:0000313" key="1">
    <source>
        <dbReference type="EMBL" id="KAI8530477.1"/>
    </source>
</evidence>
<reference evidence="1" key="1">
    <citation type="submission" date="2022-02" db="EMBL/GenBank/DDBJ databases">
        <title>Plant Genome Project.</title>
        <authorList>
            <person name="Zhang R.-G."/>
        </authorList>
    </citation>
    <scope>NUCLEOTIDE SEQUENCE</scope>
    <source>
        <strain evidence="1">AT1</strain>
    </source>
</reference>